<evidence type="ECO:0000256" key="1">
    <source>
        <dbReference type="SAM" id="Phobius"/>
    </source>
</evidence>
<feature type="transmembrane region" description="Helical" evidence="1">
    <location>
        <begin position="122"/>
        <end position="140"/>
    </location>
</feature>
<name>A0ABN8MGJ6_9CNID</name>
<comment type="caution">
    <text evidence="2">The sequence shown here is derived from an EMBL/GenBank/DDBJ whole genome shotgun (WGS) entry which is preliminary data.</text>
</comment>
<keyword evidence="1" id="KW-1133">Transmembrane helix</keyword>
<feature type="transmembrane region" description="Helical" evidence="1">
    <location>
        <begin position="98"/>
        <end position="116"/>
    </location>
</feature>
<evidence type="ECO:0000313" key="2">
    <source>
        <dbReference type="EMBL" id="CAH3027702.1"/>
    </source>
</evidence>
<feature type="transmembrane region" description="Helical" evidence="1">
    <location>
        <begin position="227"/>
        <end position="246"/>
    </location>
</feature>
<keyword evidence="1" id="KW-0812">Transmembrane</keyword>
<evidence type="ECO:0000313" key="3">
    <source>
        <dbReference type="Proteomes" id="UP001159427"/>
    </source>
</evidence>
<protein>
    <submittedName>
        <fullName evidence="2">Uncharacterized protein</fullName>
    </submittedName>
</protein>
<accession>A0ABN8MGJ6</accession>
<dbReference type="EMBL" id="CALNXI010000467">
    <property type="protein sequence ID" value="CAH3027702.1"/>
    <property type="molecule type" value="Genomic_DNA"/>
</dbReference>
<keyword evidence="1" id="KW-0472">Membrane</keyword>
<dbReference type="PANTHER" id="PTHR33802">
    <property type="entry name" value="SI:CH211-161H7.5-RELATED"/>
    <property type="match status" value="1"/>
</dbReference>
<gene>
    <name evidence="2" type="ORF">PEVE_00032197</name>
</gene>
<feature type="transmembrane region" description="Helical" evidence="1">
    <location>
        <begin position="7"/>
        <end position="29"/>
    </location>
</feature>
<feature type="transmembrane region" description="Helical" evidence="1">
    <location>
        <begin position="199"/>
        <end position="218"/>
    </location>
</feature>
<proteinExistence type="predicted"/>
<dbReference type="PANTHER" id="PTHR33802:SF1">
    <property type="entry name" value="XK-RELATED PROTEIN"/>
    <property type="match status" value="1"/>
</dbReference>
<reference evidence="2 3" key="1">
    <citation type="submission" date="2022-05" db="EMBL/GenBank/DDBJ databases">
        <authorList>
            <consortium name="Genoscope - CEA"/>
            <person name="William W."/>
        </authorList>
    </citation>
    <scope>NUCLEOTIDE SEQUENCE [LARGE SCALE GENOMIC DNA]</scope>
</reference>
<organism evidence="2 3">
    <name type="scientific">Porites evermanni</name>
    <dbReference type="NCBI Taxonomy" id="104178"/>
    <lineage>
        <taxon>Eukaryota</taxon>
        <taxon>Metazoa</taxon>
        <taxon>Cnidaria</taxon>
        <taxon>Anthozoa</taxon>
        <taxon>Hexacorallia</taxon>
        <taxon>Scleractinia</taxon>
        <taxon>Fungiina</taxon>
        <taxon>Poritidae</taxon>
        <taxon>Porites</taxon>
    </lineage>
</organism>
<feature type="transmembrane region" description="Helical" evidence="1">
    <location>
        <begin position="170"/>
        <end position="193"/>
    </location>
</feature>
<sequence length="298" mass="33340">MARANNAFKIAATTINLIVFVLVLVFNYVSTDPKDGPLNWLFGNATTGEVSGKYYIEITPAGWAFSIWGLIYAWQGAWIIYSLTLLCRKNAPEVISPVLHVFYSLASVTNICWIVIWSHEWIQVCVFLLFATSFFLYATLTRSYMTLNLSTKGVPRGDSIATQILVNNGIALYATWCTIASLLNLAMAITYFHGVDQDVASTISLVILALEVIVWFSLENTILDKYYVRNTLSVYPVVIWALSASISKNWDPAKRNSVISVVLLAVSCTLLVVRIVIVVWRGKKQKRQDVNGSKMFLT</sequence>
<dbReference type="Proteomes" id="UP001159427">
    <property type="component" value="Unassembled WGS sequence"/>
</dbReference>
<keyword evidence="3" id="KW-1185">Reference proteome</keyword>
<feature type="transmembrane region" description="Helical" evidence="1">
    <location>
        <begin position="258"/>
        <end position="280"/>
    </location>
</feature>
<feature type="transmembrane region" description="Helical" evidence="1">
    <location>
        <begin position="63"/>
        <end position="86"/>
    </location>
</feature>